<dbReference type="NCBIfam" id="TIGR04086">
    <property type="entry name" value="TIGR04086_membr"/>
    <property type="match status" value="1"/>
</dbReference>
<protein>
    <submittedName>
        <fullName evidence="2">Putative membrane protein (TIGR04086 family)</fullName>
    </submittedName>
</protein>
<dbReference type="EMBL" id="SLZZ01000005">
    <property type="protein sequence ID" value="TCS80637.1"/>
    <property type="molecule type" value="Genomic_DNA"/>
</dbReference>
<accession>A0A4R3KC13</accession>
<evidence type="ECO:0000256" key="1">
    <source>
        <dbReference type="SAM" id="Phobius"/>
    </source>
</evidence>
<dbReference type="AlphaFoldDB" id="A0A4R3KC13"/>
<gene>
    <name evidence="2" type="ORF">EDD59_10513</name>
</gene>
<organism evidence="2 3">
    <name type="scientific">Muricomes intestini</name>
    <dbReference type="NCBI Taxonomy" id="1796634"/>
    <lineage>
        <taxon>Bacteria</taxon>
        <taxon>Bacillati</taxon>
        <taxon>Bacillota</taxon>
        <taxon>Clostridia</taxon>
        <taxon>Lachnospirales</taxon>
        <taxon>Lachnospiraceae</taxon>
        <taxon>Muricomes</taxon>
    </lineage>
</organism>
<proteinExistence type="predicted"/>
<feature type="transmembrane region" description="Helical" evidence="1">
    <location>
        <begin position="21"/>
        <end position="41"/>
    </location>
</feature>
<evidence type="ECO:0000313" key="2">
    <source>
        <dbReference type="EMBL" id="TCS80637.1"/>
    </source>
</evidence>
<dbReference type="Pfam" id="PF12670">
    <property type="entry name" value="DUF3792"/>
    <property type="match status" value="1"/>
</dbReference>
<keyword evidence="3" id="KW-1185">Reference proteome</keyword>
<keyword evidence="1" id="KW-0472">Membrane</keyword>
<feature type="transmembrane region" description="Helical" evidence="1">
    <location>
        <begin position="79"/>
        <end position="100"/>
    </location>
</feature>
<feature type="transmembrane region" description="Helical" evidence="1">
    <location>
        <begin position="106"/>
        <end position="127"/>
    </location>
</feature>
<keyword evidence="1" id="KW-1133">Transmembrane helix</keyword>
<name>A0A4R3KC13_9FIRM</name>
<dbReference type="InterPro" id="IPR023804">
    <property type="entry name" value="DUF3792_TM"/>
</dbReference>
<dbReference type="Proteomes" id="UP000295726">
    <property type="component" value="Unassembled WGS sequence"/>
</dbReference>
<feature type="transmembrane region" description="Helical" evidence="1">
    <location>
        <begin position="53"/>
        <end position="72"/>
    </location>
</feature>
<dbReference type="SUPFAM" id="SSF103473">
    <property type="entry name" value="MFS general substrate transporter"/>
    <property type="match status" value="1"/>
</dbReference>
<dbReference type="InterPro" id="IPR036259">
    <property type="entry name" value="MFS_trans_sf"/>
</dbReference>
<dbReference type="OrthoDB" id="1779887at2"/>
<sequence>MEKKTRNEHRGENKAVWILKSLLCAYIVTGILLLLLTLLLYKVNLDEGKVTGGITAIYVISTFAGGFFAGKLAKVRKFIWGLTTGVLYFALLLLITLGIYHTIQGGGMGVLTTFLLCAGGGMLGGMVS</sequence>
<keyword evidence="1" id="KW-0812">Transmembrane</keyword>
<comment type="caution">
    <text evidence="2">The sequence shown here is derived from an EMBL/GenBank/DDBJ whole genome shotgun (WGS) entry which is preliminary data.</text>
</comment>
<reference evidence="2 3" key="1">
    <citation type="submission" date="2019-03" db="EMBL/GenBank/DDBJ databases">
        <title>Genomic Encyclopedia of Type Strains, Phase IV (KMG-IV): sequencing the most valuable type-strain genomes for metagenomic binning, comparative biology and taxonomic classification.</title>
        <authorList>
            <person name="Goeker M."/>
        </authorList>
    </citation>
    <scope>NUCLEOTIDE SEQUENCE [LARGE SCALE GENOMIC DNA]</scope>
    <source>
        <strain evidence="2 3">DSM 29489</strain>
    </source>
</reference>
<evidence type="ECO:0000313" key="3">
    <source>
        <dbReference type="Proteomes" id="UP000295726"/>
    </source>
</evidence>
<dbReference type="RefSeq" id="WP_132379485.1">
    <property type="nucleotide sequence ID" value="NZ_DAIPCY010000006.1"/>
</dbReference>